<gene>
    <name evidence="2" type="ORF">IQ13_4235</name>
</gene>
<name>A0A562S9B7_9BACT</name>
<evidence type="ECO:0000313" key="2">
    <source>
        <dbReference type="EMBL" id="TWI77991.1"/>
    </source>
</evidence>
<feature type="chain" id="PRO_5021842778" evidence="1">
    <location>
        <begin position="21"/>
        <end position="206"/>
    </location>
</feature>
<organism evidence="2 3">
    <name type="scientific">Lacibacter cauensis</name>
    <dbReference type="NCBI Taxonomy" id="510947"/>
    <lineage>
        <taxon>Bacteria</taxon>
        <taxon>Pseudomonadati</taxon>
        <taxon>Bacteroidota</taxon>
        <taxon>Chitinophagia</taxon>
        <taxon>Chitinophagales</taxon>
        <taxon>Chitinophagaceae</taxon>
        <taxon>Lacibacter</taxon>
    </lineage>
</organism>
<protein>
    <submittedName>
        <fullName evidence="2">Uncharacterized protein</fullName>
    </submittedName>
</protein>
<feature type="signal peptide" evidence="1">
    <location>
        <begin position="1"/>
        <end position="20"/>
    </location>
</feature>
<dbReference type="OrthoDB" id="673795at2"/>
<dbReference type="AlphaFoldDB" id="A0A562S9B7"/>
<dbReference type="Proteomes" id="UP000316167">
    <property type="component" value="Unassembled WGS sequence"/>
</dbReference>
<comment type="caution">
    <text evidence="2">The sequence shown here is derived from an EMBL/GenBank/DDBJ whole genome shotgun (WGS) entry which is preliminary data.</text>
</comment>
<evidence type="ECO:0000256" key="1">
    <source>
        <dbReference type="SAM" id="SignalP"/>
    </source>
</evidence>
<sequence>MKQLLILLLTLTLLSQNATAQTSKPPKEMIQQIAALKIFLKYARQGYSIVSGGLRTVNNIKNGDFNLHDLQFDHLKQVSPSVTRYTALSGLTLSHIRLLLTCNKLLRQIGQQNILTKEEQVFCKGSVTMMMNVCKQYVDELTLLVTANDLELKDDERINRISQLKQMTIRLESSVRSLSEELQLLTQNRINEQHAIQHSKQLNNLK</sequence>
<dbReference type="RefSeq" id="WP_144888690.1">
    <property type="nucleotide sequence ID" value="NZ_VLLE01000008.1"/>
</dbReference>
<accession>A0A562S9B7</accession>
<proteinExistence type="predicted"/>
<keyword evidence="3" id="KW-1185">Reference proteome</keyword>
<evidence type="ECO:0000313" key="3">
    <source>
        <dbReference type="Proteomes" id="UP000316167"/>
    </source>
</evidence>
<reference evidence="2 3" key="1">
    <citation type="journal article" date="2015" name="Stand. Genomic Sci.">
        <title>Genomic Encyclopedia of Bacterial and Archaeal Type Strains, Phase III: the genomes of soil and plant-associated and newly described type strains.</title>
        <authorList>
            <person name="Whitman W.B."/>
            <person name="Woyke T."/>
            <person name="Klenk H.P."/>
            <person name="Zhou Y."/>
            <person name="Lilburn T.G."/>
            <person name="Beck B.J."/>
            <person name="De Vos P."/>
            <person name="Vandamme P."/>
            <person name="Eisen J.A."/>
            <person name="Garrity G."/>
            <person name="Hugenholtz P."/>
            <person name="Kyrpides N.C."/>
        </authorList>
    </citation>
    <scope>NUCLEOTIDE SEQUENCE [LARGE SCALE GENOMIC DNA]</scope>
    <source>
        <strain evidence="2 3">CGMCC 1.7271</strain>
    </source>
</reference>
<keyword evidence="1" id="KW-0732">Signal</keyword>
<dbReference type="EMBL" id="VLLE01000008">
    <property type="protein sequence ID" value="TWI77991.1"/>
    <property type="molecule type" value="Genomic_DNA"/>
</dbReference>